<dbReference type="GO" id="GO:0008270">
    <property type="term" value="F:zinc ion binding"/>
    <property type="evidence" value="ECO:0007669"/>
    <property type="project" value="UniProtKB-KW"/>
</dbReference>
<feature type="domain" description="C2H2-type" evidence="2">
    <location>
        <begin position="77"/>
        <end position="100"/>
    </location>
</feature>
<keyword evidence="4" id="KW-1185">Reference proteome</keyword>
<comment type="caution">
    <text evidence="3">The sequence shown here is derived from an EMBL/GenBank/DDBJ whole genome shotgun (WGS) entry which is preliminary data.</text>
</comment>
<reference evidence="3" key="1">
    <citation type="journal article" date="2023" name="IScience">
        <title>Live-bearing cockroach genome reveals convergent evolutionary mechanisms linked to viviparity in insects and beyond.</title>
        <authorList>
            <person name="Fouks B."/>
            <person name="Harrison M.C."/>
            <person name="Mikhailova A.A."/>
            <person name="Marchal E."/>
            <person name="English S."/>
            <person name="Carruthers M."/>
            <person name="Jennings E.C."/>
            <person name="Chiamaka E.L."/>
            <person name="Frigard R.A."/>
            <person name="Pippel M."/>
            <person name="Attardo G.M."/>
            <person name="Benoit J.B."/>
            <person name="Bornberg-Bauer E."/>
            <person name="Tobe S.S."/>
        </authorList>
    </citation>
    <scope>NUCLEOTIDE SEQUENCE</scope>
    <source>
        <strain evidence="3">Stay&amp;Tobe</strain>
    </source>
</reference>
<dbReference type="PANTHER" id="PTHR21354:SF0">
    <property type="entry name" value="ZINC FINGER PROTEIN 511"/>
    <property type="match status" value="1"/>
</dbReference>
<reference evidence="3" key="2">
    <citation type="submission" date="2023-05" db="EMBL/GenBank/DDBJ databases">
        <authorList>
            <person name="Fouks B."/>
        </authorList>
    </citation>
    <scope>NUCLEOTIDE SEQUENCE</scope>
    <source>
        <strain evidence="3">Stay&amp;Tobe</strain>
        <tissue evidence="3">Testes</tissue>
    </source>
</reference>
<dbReference type="InterPro" id="IPR039258">
    <property type="entry name" value="ZNF511"/>
</dbReference>
<evidence type="ECO:0000313" key="3">
    <source>
        <dbReference type="EMBL" id="KAJ9593327.1"/>
    </source>
</evidence>
<keyword evidence="1" id="KW-0863">Zinc-finger</keyword>
<dbReference type="SMART" id="SM00355">
    <property type="entry name" value="ZnF_C2H2"/>
    <property type="match status" value="2"/>
</dbReference>
<organism evidence="3 4">
    <name type="scientific">Diploptera punctata</name>
    <name type="common">Pacific beetle cockroach</name>
    <dbReference type="NCBI Taxonomy" id="6984"/>
    <lineage>
        <taxon>Eukaryota</taxon>
        <taxon>Metazoa</taxon>
        <taxon>Ecdysozoa</taxon>
        <taxon>Arthropoda</taxon>
        <taxon>Hexapoda</taxon>
        <taxon>Insecta</taxon>
        <taxon>Pterygota</taxon>
        <taxon>Neoptera</taxon>
        <taxon>Polyneoptera</taxon>
        <taxon>Dictyoptera</taxon>
        <taxon>Blattodea</taxon>
        <taxon>Blaberoidea</taxon>
        <taxon>Blaberidae</taxon>
        <taxon>Diplopterinae</taxon>
        <taxon>Diploptera</taxon>
    </lineage>
</organism>
<dbReference type="Pfam" id="PF00096">
    <property type="entry name" value="zf-C2H2"/>
    <property type="match status" value="1"/>
</dbReference>
<keyword evidence="1" id="KW-0479">Metal-binding</keyword>
<dbReference type="Gene3D" id="3.30.160.60">
    <property type="entry name" value="Classic Zinc Finger"/>
    <property type="match status" value="1"/>
</dbReference>
<sequence length="130" mass="14909">MNVLEKLAAGRRHTSDIFFAEGNILVTATRRQGVVVVDDEDLCHQLVKKFQCHVCGSSQQFDTLMQFEQHYNSSHRYSCSECKKQFNSPHLLDLHVSETHDSFFKALATRKPMYQCFLQECGSVFSSAQE</sequence>
<protein>
    <recommendedName>
        <fullName evidence="2">C2H2-type domain-containing protein</fullName>
    </recommendedName>
</protein>
<keyword evidence="1" id="KW-0862">Zinc</keyword>
<evidence type="ECO:0000313" key="4">
    <source>
        <dbReference type="Proteomes" id="UP001233999"/>
    </source>
</evidence>
<gene>
    <name evidence="3" type="ORF">L9F63_015147</name>
</gene>
<dbReference type="PROSITE" id="PS50157">
    <property type="entry name" value="ZINC_FINGER_C2H2_2"/>
    <property type="match status" value="1"/>
</dbReference>
<dbReference type="PROSITE" id="PS00028">
    <property type="entry name" value="ZINC_FINGER_C2H2_1"/>
    <property type="match status" value="1"/>
</dbReference>
<feature type="non-terminal residue" evidence="3">
    <location>
        <position position="130"/>
    </location>
</feature>
<dbReference type="Proteomes" id="UP001233999">
    <property type="component" value="Unassembled WGS sequence"/>
</dbReference>
<dbReference type="EMBL" id="JASPKZ010003448">
    <property type="protein sequence ID" value="KAJ9593327.1"/>
    <property type="molecule type" value="Genomic_DNA"/>
</dbReference>
<accession>A0AAD8A7U3</accession>
<evidence type="ECO:0000259" key="2">
    <source>
        <dbReference type="PROSITE" id="PS50157"/>
    </source>
</evidence>
<proteinExistence type="predicted"/>
<dbReference type="PANTHER" id="PTHR21354">
    <property type="entry name" value="ZINC FINGER PROTEIN 511"/>
    <property type="match status" value="1"/>
</dbReference>
<dbReference type="InterPro" id="IPR013087">
    <property type="entry name" value="Znf_C2H2_type"/>
</dbReference>
<name>A0AAD8A7U3_DIPPU</name>
<evidence type="ECO:0000256" key="1">
    <source>
        <dbReference type="PROSITE-ProRule" id="PRU00042"/>
    </source>
</evidence>
<dbReference type="AlphaFoldDB" id="A0AAD8A7U3"/>